<evidence type="ECO:0000313" key="2">
    <source>
        <dbReference type="EMBL" id="GDY53607.1"/>
    </source>
</evidence>
<gene>
    <name evidence="2" type="ORF">SVIO_042300</name>
</gene>
<dbReference type="AlphaFoldDB" id="A0A4D4L4J5"/>
<keyword evidence="3" id="KW-1185">Reference proteome</keyword>
<evidence type="ECO:0000256" key="1">
    <source>
        <dbReference type="SAM" id="MobiDB-lite"/>
    </source>
</evidence>
<comment type="caution">
    <text evidence="2">The sequence shown here is derived from an EMBL/GenBank/DDBJ whole genome shotgun (WGS) entry which is preliminary data.</text>
</comment>
<sequence length="60" mass="6366">MRPYVRFSKLDIVGVVVQSPRVNPRDSVLPPKPAKPKPTPTVTVTANPSATATSPAANRS</sequence>
<protein>
    <submittedName>
        <fullName evidence="2">Uncharacterized protein</fullName>
    </submittedName>
</protein>
<proteinExistence type="predicted"/>
<feature type="compositionally biased region" description="Pro residues" evidence="1">
    <location>
        <begin position="30"/>
        <end position="39"/>
    </location>
</feature>
<name>A0A4D4L4J5_STRVO</name>
<dbReference type="EMBL" id="BJHW01000001">
    <property type="protein sequence ID" value="GDY53607.1"/>
    <property type="molecule type" value="Genomic_DNA"/>
</dbReference>
<evidence type="ECO:0000313" key="3">
    <source>
        <dbReference type="Proteomes" id="UP000301309"/>
    </source>
</evidence>
<feature type="region of interest" description="Disordered" evidence="1">
    <location>
        <begin position="20"/>
        <end position="60"/>
    </location>
</feature>
<feature type="compositionally biased region" description="Low complexity" evidence="1">
    <location>
        <begin position="40"/>
        <end position="60"/>
    </location>
</feature>
<dbReference type="Proteomes" id="UP000301309">
    <property type="component" value="Unassembled WGS sequence"/>
</dbReference>
<organism evidence="2 3">
    <name type="scientific">Streptomyces violaceusniger</name>
    <dbReference type="NCBI Taxonomy" id="68280"/>
    <lineage>
        <taxon>Bacteria</taxon>
        <taxon>Bacillati</taxon>
        <taxon>Actinomycetota</taxon>
        <taxon>Actinomycetes</taxon>
        <taxon>Kitasatosporales</taxon>
        <taxon>Streptomycetaceae</taxon>
        <taxon>Streptomyces</taxon>
        <taxon>Streptomyces violaceusniger group</taxon>
    </lineage>
</organism>
<reference evidence="2 3" key="1">
    <citation type="journal article" date="2020" name="Int. J. Syst. Evol. Microbiol.">
        <title>Reclassification of Streptomyces castelarensis and Streptomyces sporoclivatus as later heterotypic synonyms of Streptomyces antimycoticus.</title>
        <authorList>
            <person name="Komaki H."/>
            <person name="Tamura T."/>
        </authorList>
    </citation>
    <scope>NUCLEOTIDE SEQUENCE [LARGE SCALE GENOMIC DNA]</scope>
    <source>
        <strain evidence="2 3">NBRC 13459</strain>
    </source>
</reference>
<accession>A0A4D4L4J5</accession>